<dbReference type="PROSITE" id="PS00691">
    <property type="entry name" value="DNA_PHOTOLYASES_1_2"/>
    <property type="match status" value="1"/>
</dbReference>
<reference evidence="8 9" key="1">
    <citation type="submission" date="2019-11" db="EMBL/GenBank/DDBJ databases">
        <title>Novel Deefgea species.</title>
        <authorList>
            <person name="Han J.-H."/>
        </authorList>
    </citation>
    <scope>NUCLEOTIDE SEQUENCE [LARGE SCALE GENOMIC DNA]</scope>
    <source>
        <strain evidence="8 9">LMG 24817</strain>
    </source>
</reference>
<evidence type="ECO:0000256" key="3">
    <source>
        <dbReference type="ARBA" id="ARBA00022630"/>
    </source>
</evidence>
<dbReference type="PANTHER" id="PTHR11455:SF9">
    <property type="entry name" value="CRYPTOCHROME CIRCADIAN CLOCK 5 ISOFORM X1"/>
    <property type="match status" value="1"/>
</dbReference>
<dbReference type="Gene3D" id="1.10.579.10">
    <property type="entry name" value="DNA Cyclobutane Dipyrimidine Photolyase, subunit A, domain 3"/>
    <property type="match status" value="1"/>
</dbReference>
<gene>
    <name evidence="8" type="ORF">GM173_06730</name>
</gene>
<dbReference type="InterPro" id="IPR005101">
    <property type="entry name" value="Cryptochr/Photolyase_FAD-bd"/>
</dbReference>
<name>A0ABS2CAV1_9NEIS</name>
<comment type="caution">
    <text evidence="8">The sequence shown here is derived from an EMBL/GenBank/DDBJ whole genome shotgun (WGS) entry which is preliminary data.</text>
</comment>
<accession>A0ABS2CAV1</accession>
<dbReference type="Gene3D" id="3.40.50.620">
    <property type="entry name" value="HUPs"/>
    <property type="match status" value="1"/>
</dbReference>
<dbReference type="PROSITE" id="PS00394">
    <property type="entry name" value="DNA_PHOTOLYASES_1_1"/>
    <property type="match status" value="1"/>
</dbReference>
<dbReference type="PANTHER" id="PTHR11455">
    <property type="entry name" value="CRYPTOCHROME"/>
    <property type="match status" value="1"/>
</dbReference>
<dbReference type="InterPro" id="IPR036155">
    <property type="entry name" value="Crypto/Photolyase_N_sf"/>
</dbReference>
<dbReference type="InterPro" id="IPR006050">
    <property type="entry name" value="DNA_photolyase_N"/>
</dbReference>
<comment type="similarity">
    <text evidence="6">Belongs to the DNA photolyase family.</text>
</comment>
<protein>
    <submittedName>
        <fullName evidence="8">Deoxyribodipyrimidine photo-lyase</fullName>
    </submittedName>
</protein>
<feature type="domain" description="Photolyase/cryptochrome alpha/beta" evidence="7">
    <location>
        <begin position="3"/>
        <end position="132"/>
    </location>
</feature>
<dbReference type="Pfam" id="PF00875">
    <property type="entry name" value="DNA_photolyase"/>
    <property type="match status" value="1"/>
</dbReference>
<dbReference type="InterPro" id="IPR036134">
    <property type="entry name" value="Crypto/Photolyase_FAD-like_sf"/>
</dbReference>
<evidence type="ECO:0000313" key="8">
    <source>
        <dbReference type="EMBL" id="MBM5571274.1"/>
    </source>
</evidence>
<dbReference type="SUPFAM" id="SSF48173">
    <property type="entry name" value="Cryptochrome/photolyase FAD-binding domain"/>
    <property type="match status" value="1"/>
</dbReference>
<dbReference type="SUPFAM" id="SSF52425">
    <property type="entry name" value="Cryptochrome/photolyase, N-terminal domain"/>
    <property type="match status" value="1"/>
</dbReference>
<evidence type="ECO:0000256" key="5">
    <source>
        <dbReference type="ARBA" id="ARBA00022991"/>
    </source>
</evidence>
<evidence type="ECO:0000259" key="7">
    <source>
        <dbReference type="PROSITE" id="PS51645"/>
    </source>
</evidence>
<keyword evidence="9" id="KW-1185">Reference proteome</keyword>
<dbReference type="Proteomes" id="UP001195660">
    <property type="component" value="Unassembled WGS sequence"/>
</dbReference>
<organism evidence="8 9">
    <name type="scientific">Deefgea chitinilytica</name>
    <dbReference type="NCBI Taxonomy" id="570276"/>
    <lineage>
        <taxon>Bacteria</taxon>
        <taxon>Pseudomonadati</taxon>
        <taxon>Pseudomonadota</taxon>
        <taxon>Betaproteobacteria</taxon>
        <taxon>Neisseriales</taxon>
        <taxon>Chitinibacteraceae</taxon>
        <taxon>Deefgea</taxon>
    </lineage>
</organism>
<evidence type="ECO:0000256" key="6">
    <source>
        <dbReference type="RuleBase" id="RU004182"/>
    </source>
</evidence>
<keyword evidence="5 6" id="KW-0157">Chromophore</keyword>
<dbReference type="PRINTS" id="PR00147">
    <property type="entry name" value="DNAPHOTLYASE"/>
</dbReference>
<evidence type="ECO:0000256" key="2">
    <source>
        <dbReference type="ARBA" id="ARBA00001974"/>
    </source>
</evidence>
<dbReference type="PROSITE" id="PS51645">
    <property type="entry name" value="PHR_CRY_ALPHA_BETA"/>
    <property type="match status" value="1"/>
</dbReference>
<keyword evidence="3 6" id="KW-0285">Flavoprotein</keyword>
<dbReference type="EMBL" id="WOFE01000002">
    <property type="protein sequence ID" value="MBM5571274.1"/>
    <property type="molecule type" value="Genomic_DNA"/>
</dbReference>
<evidence type="ECO:0000256" key="4">
    <source>
        <dbReference type="ARBA" id="ARBA00022827"/>
    </source>
</evidence>
<proteinExistence type="inferred from homology"/>
<keyword evidence="4 6" id="KW-0274">FAD</keyword>
<dbReference type="InterPro" id="IPR002081">
    <property type="entry name" value="Cryptochrome/DNA_photolyase_1"/>
</dbReference>
<comment type="cofactor">
    <cofactor evidence="2">
        <name>FAD</name>
        <dbReference type="ChEBI" id="CHEBI:57692"/>
    </cofactor>
</comment>
<dbReference type="Gene3D" id="1.25.40.80">
    <property type="match status" value="1"/>
</dbReference>
<dbReference type="RefSeq" id="WP_203570596.1">
    <property type="nucleotide sequence ID" value="NZ_WOFE01000002.1"/>
</dbReference>
<comment type="cofactor">
    <cofactor evidence="1">
        <name>(6R)-5,10-methylene-5,6,7,8-tetrahydrofolate</name>
        <dbReference type="ChEBI" id="CHEBI:15636"/>
    </cofactor>
</comment>
<dbReference type="InterPro" id="IPR018394">
    <property type="entry name" value="DNA_photolyase_1_CS_C"/>
</dbReference>
<evidence type="ECO:0000256" key="1">
    <source>
        <dbReference type="ARBA" id="ARBA00001932"/>
    </source>
</evidence>
<sequence>MTTTALVWLRRDLRLFDHHALYQALKEADQVVLAFVFDTTILKDLPKHDRRVEFIWEALKEIKTELRQYNTDLVVRHGDPLTEIPALVEQFGINAVYCNHDYEPQAIARDGYVAVTLKEKGVQFNTYKDQVIFEKDEVLTQTGGMYSVFSPYKRTWLAKLTDKDLASFPVNHVIKNLKPLKSQYFPSLKELGFAKTNLTQLKVPLGMSGGEKLFEDFKRRISDYKDARDFPAIKGVSYLSAHIRFGTVSIRELARFAHEHGGAGAETWLSELIWREFYAQILWHRPDVVEHAFKPELDTLPFPNHPELFAAWCAGETGYPIVDAAMRQLTQTGYMHNRLRMITASFLIKDLLVDWRWGEKFFAEHLLDYDLASNNGGWQWAASTGCDAQPYNRIFNPTLQSEKFDPQGKFIRRYVPELAELPDAAIHAPSEFSANDRRGSLFVSFLEQTDYFPPIVNHAEQRAAALTMYKMHKGYAVDADDEHDD</sequence>
<dbReference type="Pfam" id="PF03441">
    <property type="entry name" value="FAD_binding_7"/>
    <property type="match status" value="1"/>
</dbReference>
<dbReference type="InterPro" id="IPR014729">
    <property type="entry name" value="Rossmann-like_a/b/a_fold"/>
</dbReference>
<evidence type="ECO:0000313" key="9">
    <source>
        <dbReference type="Proteomes" id="UP001195660"/>
    </source>
</evidence>